<dbReference type="KEGG" id="cput:CONPUDRAFT_73482"/>
<dbReference type="GeneID" id="19209124"/>
<dbReference type="Proteomes" id="UP000053558">
    <property type="component" value="Unassembled WGS sequence"/>
</dbReference>
<dbReference type="AlphaFoldDB" id="A0A5M3MNH7"/>
<keyword evidence="2" id="KW-1185">Reference proteome</keyword>
<protein>
    <submittedName>
        <fullName evidence="1">Uncharacterized protein</fullName>
    </submittedName>
</protein>
<organism evidence="1 2">
    <name type="scientific">Coniophora puteana (strain RWD-64-598)</name>
    <name type="common">Brown rot fungus</name>
    <dbReference type="NCBI Taxonomy" id="741705"/>
    <lineage>
        <taxon>Eukaryota</taxon>
        <taxon>Fungi</taxon>
        <taxon>Dikarya</taxon>
        <taxon>Basidiomycota</taxon>
        <taxon>Agaricomycotina</taxon>
        <taxon>Agaricomycetes</taxon>
        <taxon>Agaricomycetidae</taxon>
        <taxon>Boletales</taxon>
        <taxon>Coniophorineae</taxon>
        <taxon>Coniophoraceae</taxon>
        <taxon>Coniophora</taxon>
    </lineage>
</organism>
<comment type="caution">
    <text evidence="1">The sequence shown here is derived from an EMBL/GenBank/DDBJ whole genome shotgun (WGS) entry which is preliminary data.</text>
</comment>
<dbReference type="EMBL" id="JH711579">
    <property type="protein sequence ID" value="EIW80334.1"/>
    <property type="molecule type" value="Genomic_DNA"/>
</dbReference>
<evidence type="ECO:0000313" key="1">
    <source>
        <dbReference type="EMBL" id="EIW80334.1"/>
    </source>
</evidence>
<proteinExistence type="predicted"/>
<sequence length="212" mass="24645">MDVKPRIVLRPLDNELERMVALHLQPLLDELEMPLKVWRNIQALALPLIKSRLRIDKPYLQQEQEKVSRICDLVMKSIQFDWTYEAGWPVDVYVRRYLYERNRKVFRSGRHPQRSAPRLAPAHQPTNALAIRPHRAASSNLQAFLSQKLSLNSSRVIETLREHGLCDETSLRALVSLGRDEIERFVDKHSSCWDLSKTGEFLLAHALSTYPV</sequence>
<accession>A0A5M3MNH7</accession>
<reference evidence="2" key="1">
    <citation type="journal article" date="2012" name="Science">
        <title>The Paleozoic origin of enzymatic lignin decomposition reconstructed from 31 fungal genomes.</title>
        <authorList>
            <person name="Floudas D."/>
            <person name="Binder M."/>
            <person name="Riley R."/>
            <person name="Barry K."/>
            <person name="Blanchette R.A."/>
            <person name="Henrissat B."/>
            <person name="Martinez A.T."/>
            <person name="Otillar R."/>
            <person name="Spatafora J.W."/>
            <person name="Yadav J.S."/>
            <person name="Aerts A."/>
            <person name="Benoit I."/>
            <person name="Boyd A."/>
            <person name="Carlson A."/>
            <person name="Copeland A."/>
            <person name="Coutinho P.M."/>
            <person name="de Vries R.P."/>
            <person name="Ferreira P."/>
            <person name="Findley K."/>
            <person name="Foster B."/>
            <person name="Gaskell J."/>
            <person name="Glotzer D."/>
            <person name="Gorecki P."/>
            <person name="Heitman J."/>
            <person name="Hesse C."/>
            <person name="Hori C."/>
            <person name="Igarashi K."/>
            <person name="Jurgens J.A."/>
            <person name="Kallen N."/>
            <person name="Kersten P."/>
            <person name="Kohler A."/>
            <person name="Kuees U."/>
            <person name="Kumar T.K.A."/>
            <person name="Kuo A."/>
            <person name="LaButti K."/>
            <person name="Larrondo L.F."/>
            <person name="Lindquist E."/>
            <person name="Ling A."/>
            <person name="Lombard V."/>
            <person name="Lucas S."/>
            <person name="Lundell T."/>
            <person name="Martin R."/>
            <person name="McLaughlin D.J."/>
            <person name="Morgenstern I."/>
            <person name="Morin E."/>
            <person name="Murat C."/>
            <person name="Nagy L.G."/>
            <person name="Nolan M."/>
            <person name="Ohm R.A."/>
            <person name="Patyshakuliyeva A."/>
            <person name="Rokas A."/>
            <person name="Ruiz-Duenas F.J."/>
            <person name="Sabat G."/>
            <person name="Salamov A."/>
            <person name="Samejima M."/>
            <person name="Schmutz J."/>
            <person name="Slot J.C."/>
            <person name="St John F."/>
            <person name="Stenlid J."/>
            <person name="Sun H."/>
            <person name="Sun S."/>
            <person name="Syed K."/>
            <person name="Tsang A."/>
            <person name="Wiebenga A."/>
            <person name="Young D."/>
            <person name="Pisabarro A."/>
            <person name="Eastwood D.C."/>
            <person name="Martin F."/>
            <person name="Cullen D."/>
            <person name="Grigoriev I.V."/>
            <person name="Hibbett D.S."/>
        </authorList>
    </citation>
    <scope>NUCLEOTIDE SEQUENCE [LARGE SCALE GENOMIC DNA]</scope>
    <source>
        <strain evidence="2">RWD-64-598 SS2</strain>
    </source>
</reference>
<name>A0A5M3MNH7_CONPW</name>
<dbReference type="RefSeq" id="XP_007769101.1">
    <property type="nucleotide sequence ID" value="XM_007770911.1"/>
</dbReference>
<gene>
    <name evidence="1" type="ORF">CONPUDRAFT_73482</name>
</gene>
<evidence type="ECO:0000313" key="2">
    <source>
        <dbReference type="Proteomes" id="UP000053558"/>
    </source>
</evidence>